<evidence type="ECO:0000313" key="1">
    <source>
        <dbReference type="EMBL" id="GFX89371.1"/>
    </source>
</evidence>
<organism evidence="1 2">
    <name type="scientific">Trichonephila clavipes</name>
    <name type="common">Golden silk orbweaver</name>
    <name type="synonym">Nephila clavipes</name>
    <dbReference type="NCBI Taxonomy" id="2585209"/>
    <lineage>
        <taxon>Eukaryota</taxon>
        <taxon>Metazoa</taxon>
        <taxon>Ecdysozoa</taxon>
        <taxon>Arthropoda</taxon>
        <taxon>Chelicerata</taxon>
        <taxon>Arachnida</taxon>
        <taxon>Araneae</taxon>
        <taxon>Araneomorphae</taxon>
        <taxon>Entelegynae</taxon>
        <taxon>Araneoidea</taxon>
        <taxon>Nephilidae</taxon>
        <taxon>Trichonephila</taxon>
    </lineage>
</organism>
<dbReference type="AlphaFoldDB" id="A0A8X6UR94"/>
<evidence type="ECO:0000313" key="2">
    <source>
        <dbReference type="Proteomes" id="UP000887159"/>
    </source>
</evidence>
<accession>A0A8X6UR94</accession>
<gene>
    <name evidence="1" type="ORF">TNCV_2202131</name>
</gene>
<comment type="caution">
    <text evidence="1">The sequence shown here is derived from an EMBL/GenBank/DDBJ whole genome shotgun (WGS) entry which is preliminary data.</text>
</comment>
<sequence>MQIQLGKGVVVWRALEDYQLHGDSLEICELHEGWYYLAIKWLKITYHEGKLNQLKDLTNISVLRNRILTIRCERNPSTARRREIPDWHGSCSTLGRRQ</sequence>
<dbReference type="Proteomes" id="UP000887159">
    <property type="component" value="Unassembled WGS sequence"/>
</dbReference>
<proteinExistence type="predicted"/>
<name>A0A8X6UR94_TRICX</name>
<keyword evidence="2" id="KW-1185">Reference proteome</keyword>
<reference evidence="1" key="1">
    <citation type="submission" date="2020-08" db="EMBL/GenBank/DDBJ databases">
        <title>Multicomponent nature underlies the extraordinary mechanical properties of spider dragline silk.</title>
        <authorList>
            <person name="Kono N."/>
            <person name="Nakamura H."/>
            <person name="Mori M."/>
            <person name="Yoshida Y."/>
            <person name="Ohtoshi R."/>
            <person name="Malay A.D."/>
            <person name="Moran D.A.P."/>
            <person name="Tomita M."/>
            <person name="Numata K."/>
            <person name="Arakawa K."/>
        </authorList>
    </citation>
    <scope>NUCLEOTIDE SEQUENCE</scope>
</reference>
<dbReference type="EMBL" id="BMAU01021070">
    <property type="protein sequence ID" value="GFX89371.1"/>
    <property type="molecule type" value="Genomic_DNA"/>
</dbReference>
<protein>
    <submittedName>
        <fullName evidence="1">Uncharacterized protein</fullName>
    </submittedName>
</protein>